<evidence type="ECO:0000313" key="2">
    <source>
        <dbReference type="Proteomes" id="UP001497516"/>
    </source>
</evidence>
<dbReference type="AlphaFoldDB" id="A0AAV2E683"/>
<name>A0AAV2E683_9ROSI</name>
<dbReference type="EMBL" id="OZ034817">
    <property type="protein sequence ID" value="CAL1381436.1"/>
    <property type="molecule type" value="Genomic_DNA"/>
</dbReference>
<dbReference type="Proteomes" id="UP001497516">
    <property type="component" value="Chromosome 4"/>
</dbReference>
<keyword evidence="2" id="KW-1185">Reference proteome</keyword>
<organism evidence="1 2">
    <name type="scientific">Linum trigynum</name>
    <dbReference type="NCBI Taxonomy" id="586398"/>
    <lineage>
        <taxon>Eukaryota</taxon>
        <taxon>Viridiplantae</taxon>
        <taxon>Streptophyta</taxon>
        <taxon>Embryophyta</taxon>
        <taxon>Tracheophyta</taxon>
        <taxon>Spermatophyta</taxon>
        <taxon>Magnoliopsida</taxon>
        <taxon>eudicotyledons</taxon>
        <taxon>Gunneridae</taxon>
        <taxon>Pentapetalae</taxon>
        <taxon>rosids</taxon>
        <taxon>fabids</taxon>
        <taxon>Malpighiales</taxon>
        <taxon>Linaceae</taxon>
        <taxon>Linum</taxon>
    </lineage>
</organism>
<evidence type="ECO:0000313" key="1">
    <source>
        <dbReference type="EMBL" id="CAL1381436.1"/>
    </source>
</evidence>
<gene>
    <name evidence="1" type="ORF">LTRI10_LOCUS22814</name>
</gene>
<reference evidence="1 2" key="1">
    <citation type="submission" date="2024-04" db="EMBL/GenBank/DDBJ databases">
        <authorList>
            <person name="Fracassetti M."/>
        </authorList>
    </citation>
    <scope>NUCLEOTIDE SEQUENCE [LARGE SCALE GENOMIC DNA]</scope>
</reference>
<sequence>MGSGRAGSALKQPNNLIQGRDMAAPPVAQCQWCESSNHLVEEFQAMRESTTPEEQLDFIANVWILYPYDDTYIAKVHGLRRP</sequence>
<accession>A0AAV2E683</accession>
<proteinExistence type="predicted"/>
<protein>
    <submittedName>
        <fullName evidence="1">Uncharacterized protein</fullName>
    </submittedName>
</protein>